<dbReference type="KEGG" id="adu:107473014"/>
<dbReference type="InterPro" id="IPR058922">
    <property type="entry name" value="WHD_DRP"/>
</dbReference>
<gene>
    <name evidence="6" type="primary">LOC107473014</name>
</gene>
<evidence type="ECO:0000313" key="5">
    <source>
        <dbReference type="Proteomes" id="UP000515211"/>
    </source>
</evidence>
<dbReference type="GeneID" id="107473014"/>
<dbReference type="RefSeq" id="XP_015948029.2">
    <property type="nucleotide sequence ID" value="XM_016092543.3"/>
</dbReference>
<dbReference type="PANTHER" id="PTHR36766">
    <property type="entry name" value="PLANT BROAD-SPECTRUM MILDEW RESISTANCE PROTEIN RPW8"/>
    <property type="match status" value="1"/>
</dbReference>
<dbReference type="Gene3D" id="3.40.50.300">
    <property type="entry name" value="P-loop containing nucleotide triphosphate hydrolases"/>
    <property type="match status" value="1"/>
</dbReference>
<feature type="non-terminal residue" evidence="6">
    <location>
        <position position="1"/>
    </location>
</feature>
<dbReference type="Proteomes" id="UP000515211">
    <property type="component" value="Chromosome 2"/>
</dbReference>
<dbReference type="SUPFAM" id="SSF52540">
    <property type="entry name" value="P-loop containing nucleoside triphosphate hydrolases"/>
    <property type="match status" value="1"/>
</dbReference>
<dbReference type="InterPro" id="IPR042197">
    <property type="entry name" value="Apaf_helical"/>
</dbReference>
<dbReference type="GO" id="GO:0006952">
    <property type="term" value="P:defense response"/>
    <property type="evidence" value="ECO:0007669"/>
    <property type="project" value="UniProtKB-KW"/>
</dbReference>
<reference evidence="6" key="2">
    <citation type="submission" date="2025-08" db="UniProtKB">
        <authorList>
            <consortium name="RefSeq"/>
        </authorList>
    </citation>
    <scope>IDENTIFICATION</scope>
    <source>
        <tissue evidence="6">Whole plant</tissue>
    </source>
</reference>
<sequence length="278" mass="32224">NDDIEVSKNFDVLMWVCVSDSFVVNRIIFQIVEVASKPYIVEQNSSLDALKSLLDQKLHGKRFLLVLDDVWNENLSKWKVLRDYLFTASSDKESKGSKIMVTTRSKNVASIMGSNLQFELKPFDKGECWKLFVKFSFQEAEKEAEEYPRLKKIGKNVVQKCNGIPLAIVTLGCLLRSKSHDENEWKKISDSEMWELDQENNAILPSLRLSYNYLPPELKQCFSYCSCFPKDYPFVVIELIMFWMAHGLLQPTREDEDVEDIGEFYIKIEASFSFFASN</sequence>
<evidence type="ECO:0000313" key="6">
    <source>
        <dbReference type="RefSeq" id="XP_015948029.2"/>
    </source>
</evidence>
<keyword evidence="2" id="KW-0611">Plant defense</keyword>
<dbReference type="InterPro" id="IPR036388">
    <property type="entry name" value="WH-like_DNA-bd_sf"/>
</dbReference>
<keyword evidence="1" id="KW-0677">Repeat</keyword>
<accession>A0A6P4C0Z0</accession>
<evidence type="ECO:0000256" key="2">
    <source>
        <dbReference type="ARBA" id="ARBA00022821"/>
    </source>
</evidence>
<dbReference type="InterPro" id="IPR027417">
    <property type="entry name" value="P-loop_NTPase"/>
</dbReference>
<reference evidence="5" key="1">
    <citation type="journal article" date="2016" name="Nat. Genet.">
        <title>The genome sequences of Arachis duranensis and Arachis ipaensis, the diploid ancestors of cultivated peanut.</title>
        <authorList>
            <person name="Bertioli D.J."/>
            <person name="Cannon S.B."/>
            <person name="Froenicke L."/>
            <person name="Huang G."/>
            <person name="Farmer A.D."/>
            <person name="Cannon E.K."/>
            <person name="Liu X."/>
            <person name="Gao D."/>
            <person name="Clevenger J."/>
            <person name="Dash S."/>
            <person name="Ren L."/>
            <person name="Moretzsohn M.C."/>
            <person name="Shirasawa K."/>
            <person name="Huang W."/>
            <person name="Vidigal B."/>
            <person name="Abernathy B."/>
            <person name="Chu Y."/>
            <person name="Niederhuth C.E."/>
            <person name="Umale P."/>
            <person name="Araujo A.C."/>
            <person name="Kozik A."/>
            <person name="Kim K.D."/>
            <person name="Burow M.D."/>
            <person name="Varshney R.K."/>
            <person name="Wang X."/>
            <person name="Zhang X."/>
            <person name="Barkley N."/>
            <person name="Guimaraes P.M."/>
            <person name="Isobe S."/>
            <person name="Guo B."/>
            <person name="Liao B."/>
            <person name="Stalker H.T."/>
            <person name="Schmitz R.J."/>
            <person name="Scheffler B.E."/>
            <person name="Leal-Bertioli S.C."/>
            <person name="Xun X."/>
            <person name="Jackson S.A."/>
            <person name="Michelmore R."/>
            <person name="Ozias-Akins P."/>
        </authorList>
    </citation>
    <scope>NUCLEOTIDE SEQUENCE [LARGE SCALE GENOMIC DNA]</scope>
    <source>
        <strain evidence="5">cv. V14167</strain>
    </source>
</reference>
<name>A0A6P4C0Z0_ARADU</name>
<evidence type="ECO:0000256" key="1">
    <source>
        <dbReference type="ARBA" id="ARBA00022737"/>
    </source>
</evidence>
<dbReference type="PANTHER" id="PTHR36766:SF61">
    <property type="entry name" value="NB-ARC DOMAIN DISEASE RESISTANCE PROTEIN"/>
    <property type="match status" value="1"/>
</dbReference>
<dbReference type="InterPro" id="IPR002182">
    <property type="entry name" value="NB-ARC"/>
</dbReference>
<organism evidence="5 6">
    <name type="scientific">Arachis duranensis</name>
    <name type="common">Wild peanut</name>
    <dbReference type="NCBI Taxonomy" id="130453"/>
    <lineage>
        <taxon>Eukaryota</taxon>
        <taxon>Viridiplantae</taxon>
        <taxon>Streptophyta</taxon>
        <taxon>Embryophyta</taxon>
        <taxon>Tracheophyta</taxon>
        <taxon>Spermatophyta</taxon>
        <taxon>Magnoliopsida</taxon>
        <taxon>eudicotyledons</taxon>
        <taxon>Gunneridae</taxon>
        <taxon>Pentapetalae</taxon>
        <taxon>rosids</taxon>
        <taxon>fabids</taxon>
        <taxon>Fabales</taxon>
        <taxon>Fabaceae</taxon>
        <taxon>Papilionoideae</taxon>
        <taxon>50 kb inversion clade</taxon>
        <taxon>dalbergioids sensu lato</taxon>
        <taxon>Dalbergieae</taxon>
        <taxon>Pterocarpus clade</taxon>
        <taxon>Arachis</taxon>
    </lineage>
</organism>
<dbReference type="Gene3D" id="1.10.8.430">
    <property type="entry name" value="Helical domain of apoptotic protease-activating factors"/>
    <property type="match status" value="1"/>
</dbReference>
<dbReference type="AlphaFoldDB" id="A0A6P4C0Z0"/>
<protein>
    <submittedName>
        <fullName evidence="6">Disease resistance protein RGA3</fullName>
    </submittedName>
</protein>
<feature type="domain" description="Disease resistance protein winged helix" evidence="4">
    <location>
        <begin position="228"/>
        <end position="276"/>
    </location>
</feature>
<dbReference type="Pfam" id="PF00931">
    <property type="entry name" value="NB-ARC"/>
    <property type="match status" value="1"/>
</dbReference>
<dbReference type="Pfam" id="PF23559">
    <property type="entry name" value="WHD_DRP"/>
    <property type="match status" value="1"/>
</dbReference>
<keyword evidence="5" id="KW-1185">Reference proteome</keyword>
<dbReference type="PRINTS" id="PR00364">
    <property type="entry name" value="DISEASERSIST"/>
</dbReference>
<evidence type="ECO:0000259" key="4">
    <source>
        <dbReference type="Pfam" id="PF23559"/>
    </source>
</evidence>
<dbReference type="GO" id="GO:0043531">
    <property type="term" value="F:ADP binding"/>
    <property type="evidence" value="ECO:0007669"/>
    <property type="project" value="InterPro"/>
</dbReference>
<dbReference type="Gene3D" id="1.10.10.10">
    <property type="entry name" value="Winged helix-like DNA-binding domain superfamily/Winged helix DNA-binding domain"/>
    <property type="match status" value="1"/>
</dbReference>
<feature type="domain" description="NB-ARC" evidence="3">
    <location>
        <begin position="3"/>
        <end position="140"/>
    </location>
</feature>
<evidence type="ECO:0000259" key="3">
    <source>
        <dbReference type="Pfam" id="PF00931"/>
    </source>
</evidence>
<proteinExistence type="predicted"/>